<dbReference type="EC" id="3.1.3.12" evidence="4"/>
<dbReference type="NCBIfam" id="TIGR01484">
    <property type="entry name" value="HAD-SF-IIB"/>
    <property type="match status" value="1"/>
</dbReference>
<dbReference type="SUPFAM" id="SSF56784">
    <property type="entry name" value="HAD-like"/>
    <property type="match status" value="1"/>
</dbReference>
<evidence type="ECO:0000256" key="5">
    <source>
        <dbReference type="SAM" id="MobiDB-lite"/>
    </source>
</evidence>
<evidence type="ECO:0000256" key="1">
    <source>
        <dbReference type="ARBA" id="ARBA00005199"/>
    </source>
</evidence>
<dbReference type="CDD" id="cd01627">
    <property type="entry name" value="HAD_TPP"/>
    <property type="match status" value="1"/>
</dbReference>
<dbReference type="Proteomes" id="UP000782519">
    <property type="component" value="Unassembled WGS sequence"/>
</dbReference>
<feature type="region of interest" description="Disordered" evidence="5">
    <location>
        <begin position="1"/>
        <end position="20"/>
    </location>
</feature>
<proteinExistence type="inferred from homology"/>
<keyword evidence="4" id="KW-0479">Metal-binding</keyword>
<organism evidence="6 7">
    <name type="scientific">Rhodopseudomonas palustris</name>
    <dbReference type="NCBI Taxonomy" id="1076"/>
    <lineage>
        <taxon>Bacteria</taxon>
        <taxon>Pseudomonadati</taxon>
        <taxon>Pseudomonadota</taxon>
        <taxon>Alphaproteobacteria</taxon>
        <taxon>Hyphomicrobiales</taxon>
        <taxon>Nitrobacteraceae</taxon>
        <taxon>Rhodopseudomonas</taxon>
    </lineage>
</organism>
<reference evidence="6" key="1">
    <citation type="submission" date="2020-07" db="EMBL/GenBank/DDBJ databases">
        <title>Huge and variable diversity of episymbiotic CPR bacteria and DPANN archaea in groundwater ecosystems.</title>
        <authorList>
            <person name="He C.Y."/>
            <person name="Keren R."/>
            <person name="Whittaker M."/>
            <person name="Farag I.F."/>
            <person name="Doudna J."/>
            <person name="Cate J.H.D."/>
            <person name="Banfield J.F."/>
        </authorList>
    </citation>
    <scope>NUCLEOTIDE SEQUENCE</scope>
    <source>
        <strain evidence="6">NC_groundwater_1818_Pr3_B-0.1um_66_35</strain>
    </source>
</reference>
<dbReference type="AlphaFoldDB" id="A0A933S3N9"/>
<comment type="cofactor">
    <cofactor evidence="4">
        <name>Mg(2+)</name>
        <dbReference type="ChEBI" id="CHEBI:18420"/>
    </cofactor>
</comment>
<dbReference type="InterPro" id="IPR006379">
    <property type="entry name" value="HAD-SF_hydro_IIB"/>
</dbReference>
<gene>
    <name evidence="6" type="primary">otsB</name>
    <name evidence="6" type="ORF">HZA66_26730</name>
</gene>
<name>A0A933S3N9_RHOPL</name>
<evidence type="ECO:0000256" key="3">
    <source>
        <dbReference type="ARBA" id="ARBA00022801"/>
    </source>
</evidence>
<dbReference type="InterPro" id="IPR044651">
    <property type="entry name" value="OTSB-like"/>
</dbReference>
<comment type="catalytic activity">
    <reaction evidence="4">
        <text>alpha,alpha-trehalose 6-phosphate + H2O = alpha,alpha-trehalose + phosphate</text>
        <dbReference type="Rhea" id="RHEA:23420"/>
        <dbReference type="ChEBI" id="CHEBI:15377"/>
        <dbReference type="ChEBI" id="CHEBI:16551"/>
        <dbReference type="ChEBI" id="CHEBI:43474"/>
        <dbReference type="ChEBI" id="CHEBI:58429"/>
        <dbReference type="EC" id="3.1.3.12"/>
    </reaction>
</comment>
<dbReference type="Gene3D" id="3.30.70.1020">
    <property type="entry name" value="Trehalose-6-phosphate phosphatase related protein, domain 2"/>
    <property type="match status" value="1"/>
</dbReference>
<dbReference type="EMBL" id="JACRJB010000078">
    <property type="protein sequence ID" value="MBI5133050.1"/>
    <property type="molecule type" value="Genomic_DNA"/>
</dbReference>
<evidence type="ECO:0000313" key="7">
    <source>
        <dbReference type="Proteomes" id="UP000782519"/>
    </source>
</evidence>
<dbReference type="GO" id="GO:0005992">
    <property type="term" value="P:trehalose biosynthetic process"/>
    <property type="evidence" value="ECO:0007669"/>
    <property type="project" value="InterPro"/>
</dbReference>
<protein>
    <recommendedName>
        <fullName evidence="4">Trehalose 6-phosphate phosphatase</fullName>
        <ecNumber evidence="4">3.1.3.12</ecNumber>
    </recommendedName>
</protein>
<comment type="pathway">
    <text evidence="1 4">Glycan biosynthesis; trehalose biosynthesis.</text>
</comment>
<dbReference type="PANTHER" id="PTHR43768">
    <property type="entry name" value="TREHALOSE 6-PHOSPHATE PHOSPHATASE"/>
    <property type="match status" value="1"/>
</dbReference>
<dbReference type="GO" id="GO:0004805">
    <property type="term" value="F:trehalose-phosphatase activity"/>
    <property type="evidence" value="ECO:0007669"/>
    <property type="project" value="UniProtKB-EC"/>
</dbReference>
<comment type="function">
    <text evidence="4">Removes the phosphate from trehalose 6-phosphate to produce free trehalose.</text>
</comment>
<evidence type="ECO:0000256" key="2">
    <source>
        <dbReference type="ARBA" id="ARBA00008770"/>
    </source>
</evidence>
<dbReference type="InterPro" id="IPR023214">
    <property type="entry name" value="HAD_sf"/>
</dbReference>
<dbReference type="Pfam" id="PF02358">
    <property type="entry name" value="Trehalose_PPase"/>
    <property type="match status" value="1"/>
</dbReference>
<keyword evidence="4" id="KW-0460">Magnesium</keyword>
<evidence type="ECO:0000256" key="4">
    <source>
        <dbReference type="RuleBase" id="RU361117"/>
    </source>
</evidence>
<comment type="similarity">
    <text evidence="2 4">Belongs to the trehalose phosphatase family.</text>
</comment>
<dbReference type="Gene3D" id="3.40.50.1000">
    <property type="entry name" value="HAD superfamily/HAD-like"/>
    <property type="match status" value="1"/>
</dbReference>
<dbReference type="GO" id="GO:0046872">
    <property type="term" value="F:metal ion binding"/>
    <property type="evidence" value="ECO:0007669"/>
    <property type="project" value="UniProtKB-KW"/>
</dbReference>
<accession>A0A933S3N9</accession>
<evidence type="ECO:0000313" key="6">
    <source>
        <dbReference type="EMBL" id="MBI5133050.1"/>
    </source>
</evidence>
<sequence>MTSKLADNQTRPTTNSVPVPSALVPHLDQCALLLDIDGTLLDLAPTPREVWVPPELEQTLRALHERTSGALALVSGRSINDIDLIFAPLKLPAVGGHGAEMRLLSSGDHVATHAPPLDPELKNRLAAIARISPGILLEDKGYSLALHYRLAPHTEKAIYESVAAIRAENPDAPLEVLPGKSVCEIKHAGVTKASGVIELMKHEPFKGRRPVFLGDDVTDETVFAIMPELRGLAFSVGRHSDIVAGHFDEPRDVRAWLARLLDPQIATS</sequence>
<keyword evidence="3 4" id="KW-0378">Hydrolase</keyword>
<comment type="caution">
    <text evidence="6">The sequence shown here is derived from an EMBL/GenBank/DDBJ whole genome shotgun (WGS) entry which is preliminary data.</text>
</comment>
<dbReference type="PANTHER" id="PTHR43768:SF3">
    <property type="entry name" value="TREHALOSE 6-PHOSPHATE PHOSPHATASE"/>
    <property type="match status" value="1"/>
</dbReference>
<dbReference type="InterPro" id="IPR003337">
    <property type="entry name" value="Trehalose_PPase"/>
</dbReference>
<dbReference type="InterPro" id="IPR036412">
    <property type="entry name" value="HAD-like_sf"/>
</dbReference>
<dbReference type="NCBIfam" id="TIGR00685">
    <property type="entry name" value="T6PP"/>
    <property type="match status" value="1"/>
</dbReference>
<feature type="compositionally biased region" description="Polar residues" evidence="5">
    <location>
        <begin position="1"/>
        <end position="18"/>
    </location>
</feature>